<organism evidence="1">
    <name type="scientific">Zea mays</name>
    <name type="common">Maize</name>
    <dbReference type="NCBI Taxonomy" id="4577"/>
    <lineage>
        <taxon>Eukaryota</taxon>
        <taxon>Viridiplantae</taxon>
        <taxon>Streptophyta</taxon>
        <taxon>Embryophyta</taxon>
        <taxon>Tracheophyta</taxon>
        <taxon>Spermatophyta</taxon>
        <taxon>Magnoliopsida</taxon>
        <taxon>Liliopsida</taxon>
        <taxon>Poales</taxon>
        <taxon>Poaceae</taxon>
        <taxon>PACMAD clade</taxon>
        <taxon>Panicoideae</taxon>
        <taxon>Andropogonodae</taxon>
        <taxon>Andropogoneae</taxon>
        <taxon>Tripsacinae</taxon>
        <taxon>Zea</taxon>
    </lineage>
</organism>
<accession>C0HHL4</accession>
<dbReference type="HOGENOM" id="CLU_1392055_0_0_1"/>
<dbReference type="AlphaFoldDB" id="C0HHL4"/>
<name>C0HHL4_MAIZE</name>
<dbReference type="EMBL" id="BT061820">
    <property type="protein sequence ID" value="ACN26517.1"/>
    <property type="molecule type" value="mRNA"/>
</dbReference>
<evidence type="ECO:0000313" key="1">
    <source>
        <dbReference type="EMBL" id="ACN26517.1"/>
    </source>
</evidence>
<sequence>MEVSHQKSCANLALLNRRPCEAMEPSFLAPAPQVRPGTSQRLPLCSCARSPVLHLAGVDLPSPLSSGRHPGRRLSPLMDVVAQVLSLLPSTCLTASLYRTPLSNRATDSTRHRHSAEPLPLPHRHSARRWFLLRFPFPAWFLAIRATRPTCQNVLPPSVRCHDGHPRCDRLVTPALPSLLEILPLRSLLVAVPCCS</sequence>
<protein>
    <submittedName>
        <fullName evidence="1">Uncharacterized protein</fullName>
    </submittedName>
</protein>
<proteinExistence type="evidence at transcript level"/>
<reference evidence="1" key="1">
    <citation type="journal article" date="2009" name="PLoS Genet.">
        <title>Sequencing, mapping, and analysis of 27,455 maize full-length cDNAs.</title>
        <authorList>
            <person name="Soderlund C."/>
            <person name="Descour A."/>
            <person name="Kudrna D."/>
            <person name="Bomhoff M."/>
            <person name="Boyd L."/>
            <person name="Currie J."/>
            <person name="Angelova A."/>
            <person name="Collura K."/>
            <person name="Wissotski M."/>
            <person name="Ashley E."/>
            <person name="Morrow D."/>
            <person name="Fernandes J."/>
            <person name="Walbot V."/>
            <person name="Yu Y."/>
        </authorList>
    </citation>
    <scope>NUCLEOTIDE SEQUENCE</scope>
    <source>
        <strain evidence="1">B73</strain>
    </source>
</reference>